<sequence>MVFVKVDQLKPGEKLLDDVLTPLGNTLLLKDKVITERDLDILAAFMVQKVEIVGTAEQKAKKDDDHAKPIAKQEQPVVTFNSEYEKMVEMLRQLSHLVLASQPLPLMDIRKQLGNIFNHIGEYNLITFAPSFQSNQDYLFHKSVVTSLTSYLLAQWVGLPQKDWMQVALAGLLMDVGNFKIDPVILNKPDKLSEEELQLMKRHTYYGYQILRPITALNEGVKLAALQHHERVDGSGYPSHLDGNSLHPYSKIVAIADIYHAMTLNKVYRKPISPYLVLEQIQSDAFGKLEPMYVRIFIEKVANFNTGTKVKLSDGRIGEIVFFERDHPTRPWISIHNTIVNLTVERSLHIIEVIQS</sequence>
<dbReference type="PANTHER" id="PTHR43155:SF2">
    <property type="entry name" value="CYCLIC DI-GMP PHOSPHODIESTERASE PA4108"/>
    <property type="match status" value="1"/>
</dbReference>
<dbReference type="Proteomes" id="UP000683139">
    <property type="component" value="Unassembled WGS sequence"/>
</dbReference>
<protein>
    <submittedName>
        <fullName evidence="2">HD family phosphohydrolase</fullName>
    </submittedName>
</protein>
<accession>A0A919YUP3</accession>
<dbReference type="SUPFAM" id="SSF109604">
    <property type="entry name" value="HD-domain/PDEase-like"/>
    <property type="match status" value="1"/>
</dbReference>
<proteinExistence type="predicted"/>
<dbReference type="InterPro" id="IPR003607">
    <property type="entry name" value="HD/PDEase_dom"/>
</dbReference>
<evidence type="ECO:0000259" key="1">
    <source>
        <dbReference type="PROSITE" id="PS51832"/>
    </source>
</evidence>
<dbReference type="CDD" id="cd00077">
    <property type="entry name" value="HDc"/>
    <property type="match status" value="1"/>
</dbReference>
<evidence type="ECO:0000313" key="2">
    <source>
        <dbReference type="EMBL" id="GIP18454.1"/>
    </source>
</evidence>
<dbReference type="AlphaFoldDB" id="A0A919YUP3"/>
<gene>
    <name evidence="2" type="ORF">J40TS1_40960</name>
</gene>
<evidence type="ECO:0000313" key="3">
    <source>
        <dbReference type="Proteomes" id="UP000683139"/>
    </source>
</evidence>
<organism evidence="2 3">
    <name type="scientific">Paenibacillus montaniterrae</name>
    <dbReference type="NCBI Taxonomy" id="429341"/>
    <lineage>
        <taxon>Bacteria</taxon>
        <taxon>Bacillati</taxon>
        <taxon>Bacillota</taxon>
        <taxon>Bacilli</taxon>
        <taxon>Bacillales</taxon>
        <taxon>Paenibacillaceae</taxon>
        <taxon>Paenibacillus</taxon>
    </lineage>
</organism>
<dbReference type="RefSeq" id="WP_213518869.1">
    <property type="nucleotide sequence ID" value="NZ_BOSE01000008.1"/>
</dbReference>
<dbReference type="InterPro" id="IPR037522">
    <property type="entry name" value="HD_GYP_dom"/>
</dbReference>
<dbReference type="PROSITE" id="PS51832">
    <property type="entry name" value="HD_GYP"/>
    <property type="match status" value="1"/>
</dbReference>
<keyword evidence="3" id="KW-1185">Reference proteome</keyword>
<dbReference type="Gene3D" id="1.10.3210.10">
    <property type="entry name" value="Hypothetical protein af1432"/>
    <property type="match status" value="1"/>
</dbReference>
<dbReference type="PANTHER" id="PTHR43155">
    <property type="entry name" value="CYCLIC DI-GMP PHOSPHODIESTERASE PA4108-RELATED"/>
    <property type="match status" value="1"/>
</dbReference>
<feature type="domain" description="HD-GYP" evidence="1">
    <location>
        <begin position="117"/>
        <end position="313"/>
    </location>
</feature>
<name>A0A919YUP3_9BACL</name>
<dbReference type="Pfam" id="PF13487">
    <property type="entry name" value="HD_5"/>
    <property type="match status" value="1"/>
</dbReference>
<dbReference type="EMBL" id="BOSE01000008">
    <property type="protein sequence ID" value="GIP18454.1"/>
    <property type="molecule type" value="Genomic_DNA"/>
</dbReference>
<reference evidence="2" key="1">
    <citation type="submission" date="2021-03" db="EMBL/GenBank/DDBJ databases">
        <title>Antimicrobial resistance genes in bacteria isolated from Japanese honey, and their potential for conferring macrolide and lincosamide resistance in the American foulbrood pathogen Paenibacillus larvae.</title>
        <authorList>
            <person name="Okamoto M."/>
            <person name="Kumagai M."/>
            <person name="Kanamori H."/>
            <person name="Takamatsu D."/>
        </authorList>
    </citation>
    <scope>NUCLEOTIDE SEQUENCE</scope>
    <source>
        <strain evidence="2">J40TS1</strain>
    </source>
</reference>
<comment type="caution">
    <text evidence="2">The sequence shown here is derived from an EMBL/GenBank/DDBJ whole genome shotgun (WGS) entry which is preliminary data.</text>
</comment>